<keyword evidence="5" id="KW-0963">Cytoplasm</keyword>
<feature type="region of interest" description="Disordered" evidence="15">
    <location>
        <begin position="166"/>
        <end position="185"/>
    </location>
</feature>
<evidence type="ECO:0000256" key="10">
    <source>
        <dbReference type="ARBA" id="ARBA00023015"/>
    </source>
</evidence>
<evidence type="ECO:0000256" key="15">
    <source>
        <dbReference type="SAM" id="MobiDB-lite"/>
    </source>
</evidence>
<dbReference type="GO" id="GO:0045944">
    <property type="term" value="P:positive regulation of transcription by RNA polymerase II"/>
    <property type="evidence" value="ECO:0007669"/>
    <property type="project" value="TreeGrafter"/>
</dbReference>
<keyword evidence="6" id="KW-0678">Repressor</keyword>
<keyword evidence="9" id="KW-0965">Cell junction</keyword>
<dbReference type="Pfam" id="PF15238">
    <property type="entry name" value="TEADIR3"/>
    <property type="match status" value="1"/>
</dbReference>
<feature type="compositionally biased region" description="Low complexity" evidence="15">
    <location>
        <begin position="117"/>
        <end position="128"/>
    </location>
</feature>
<evidence type="ECO:0000256" key="5">
    <source>
        <dbReference type="ARBA" id="ARBA00022490"/>
    </source>
</evidence>
<organism evidence="17 18">
    <name type="scientific">Ciona savignyi</name>
    <name type="common">Pacific transparent sea squirt</name>
    <dbReference type="NCBI Taxonomy" id="51511"/>
    <lineage>
        <taxon>Eukaryota</taxon>
        <taxon>Metazoa</taxon>
        <taxon>Chordata</taxon>
        <taxon>Tunicata</taxon>
        <taxon>Ascidiacea</taxon>
        <taxon>Phlebobranchia</taxon>
        <taxon>Cionidae</taxon>
        <taxon>Ciona</taxon>
    </lineage>
</organism>
<dbReference type="PANTHER" id="PTHR17616">
    <property type="entry name" value="YES-ASSOCIATED PROTEIN YAP1 FAMILY MEMBER"/>
    <property type="match status" value="1"/>
</dbReference>
<dbReference type="InterPro" id="IPR053819">
    <property type="entry name" value="TEADIR3_omega_loop"/>
</dbReference>
<dbReference type="AlphaFoldDB" id="H2Z0P2"/>
<protein>
    <recommendedName>
        <fullName evidence="16">WW domain-containing protein</fullName>
    </recommendedName>
</protein>
<evidence type="ECO:0000256" key="2">
    <source>
        <dbReference type="ARBA" id="ARBA00004435"/>
    </source>
</evidence>
<keyword evidence="8" id="KW-0677">Repeat</keyword>
<dbReference type="GeneTree" id="ENSGT00510000046760"/>
<feature type="domain" description="WW" evidence="16">
    <location>
        <begin position="204"/>
        <end position="237"/>
    </location>
</feature>
<feature type="compositionally biased region" description="Low complexity" evidence="15">
    <location>
        <begin position="96"/>
        <end position="110"/>
    </location>
</feature>
<evidence type="ECO:0000256" key="14">
    <source>
        <dbReference type="ARBA" id="ARBA00038057"/>
    </source>
</evidence>
<feature type="domain" description="WW" evidence="16">
    <location>
        <begin position="280"/>
        <end position="313"/>
    </location>
</feature>
<dbReference type="InterPro" id="IPR001202">
    <property type="entry name" value="WW_dom"/>
</dbReference>
<sequence length="531" mass="58017">MDVDENNDSPTQTTITQGHNQIIHVRQDSASELEALFNTVMNPNFKSKSLPMKARNLPKSFFTQPDKPRQTSMYHHGHSQSVGGLVAPNSVQINHSRSSSSDSNTSHASSILAPNANNNNGSSVGSVSMAPGSPMNGNISHKSNYPMSPAQRRVAHSAFVNSQGHNSLQIPQVSHSRSKSSPASLQLMDVGNLTVKASDIPADMPLPAGWSAAKTADGQQYYMNHNDRSTTWEDPRIPIIKQQRQSQVAVMQSQSVSGNLLPPPAHSNPGHNIQTDHSHISLPPGWEQATTPQGEIYFIDHQTKTTSWVDPRFQGISPQTNNNPPNNSQLQQQLMKVNQMDMSSVGQSRPTPMPPQQQSMLKHLVQEKEHLMRRQLLKQLSNPGMDGFMGQGNPSFHQRDASLDSGVGMGSNYSLPRTPDGFLNNVEEMETGDGNRRVHGSQQHIGSSTQPQSTHHAANQRFPDFLDTLPASSVDFNGSPVPTSGGQRAGGNMDGSELVPSLQDTLPQDFDVESMLNHVKTENIDNSMIWL</sequence>
<dbReference type="GO" id="GO:0005923">
    <property type="term" value="C:bicellular tight junction"/>
    <property type="evidence" value="ECO:0007669"/>
    <property type="project" value="UniProtKB-SubCell"/>
</dbReference>
<keyword evidence="10" id="KW-0805">Transcription regulation</keyword>
<evidence type="ECO:0000313" key="17">
    <source>
        <dbReference type="Ensembl" id="ENSCSAVP00000011154.1"/>
    </source>
</evidence>
<feature type="compositionally biased region" description="Polar residues" evidence="15">
    <location>
        <begin position="440"/>
        <end position="457"/>
    </location>
</feature>
<feature type="compositionally biased region" description="Polar residues" evidence="15">
    <location>
        <begin position="135"/>
        <end position="146"/>
    </location>
</feature>
<reference evidence="17" key="2">
    <citation type="submission" date="2025-08" db="UniProtKB">
        <authorList>
            <consortium name="Ensembl"/>
        </authorList>
    </citation>
    <scope>IDENTIFICATION</scope>
</reference>
<dbReference type="Gene3D" id="6.20.430.10">
    <property type="match status" value="1"/>
</dbReference>
<keyword evidence="4" id="KW-0796">Tight junction</keyword>
<dbReference type="CDD" id="cd00201">
    <property type="entry name" value="WW"/>
    <property type="match status" value="2"/>
</dbReference>
<comment type="subcellular location">
    <subcellularLocation>
        <location evidence="2">Cell junction</location>
        <location evidence="2">Tight junction</location>
    </subcellularLocation>
    <subcellularLocation>
        <location evidence="3">Cytoplasm</location>
    </subcellularLocation>
    <subcellularLocation>
        <location evidence="1">Nucleus</location>
    </subcellularLocation>
</comment>
<dbReference type="STRING" id="51511.ENSCSAVP00000011154"/>
<feature type="compositionally biased region" description="Polar residues" evidence="15">
    <location>
        <begin position="166"/>
        <end position="184"/>
    </location>
</feature>
<dbReference type="GO" id="GO:0035329">
    <property type="term" value="P:hippo signaling"/>
    <property type="evidence" value="ECO:0007669"/>
    <property type="project" value="TreeGrafter"/>
</dbReference>
<evidence type="ECO:0000256" key="3">
    <source>
        <dbReference type="ARBA" id="ARBA00004496"/>
    </source>
</evidence>
<dbReference type="GO" id="GO:0005737">
    <property type="term" value="C:cytoplasm"/>
    <property type="evidence" value="ECO:0007669"/>
    <property type="project" value="UniProtKB-SubCell"/>
</dbReference>
<evidence type="ECO:0000256" key="6">
    <source>
        <dbReference type="ARBA" id="ARBA00022491"/>
    </source>
</evidence>
<dbReference type="FunFam" id="2.20.70.10:FF:000012">
    <property type="entry name" value="transcriptional coactivator YAP1 isoform X2"/>
    <property type="match status" value="1"/>
</dbReference>
<dbReference type="GO" id="GO:0005634">
    <property type="term" value="C:nucleus"/>
    <property type="evidence" value="ECO:0007669"/>
    <property type="project" value="UniProtKB-SubCell"/>
</dbReference>
<dbReference type="eggNOG" id="KOG0940">
    <property type="taxonomic scope" value="Eukaryota"/>
</dbReference>
<comment type="similarity">
    <text evidence="14">Belongs to the YAP1 family.</text>
</comment>
<reference evidence="17" key="3">
    <citation type="submission" date="2025-09" db="UniProtKB">
        <authorList>
            <consortium name="Ensembl"/>
        </authorList>
    </citation>
    <scope>IDENTIFICATION</scope>
</reference>
<evidence type="ECO:0000256" key="11">
    <source>
        <dbReference type="ARBA" id="ARBA00023159"/>
    </source>
</evidence>
<evidence type="ECO:0000256" key="8">
    <source>
        <dbReference type="ARBA" id="ARBA00022737"/>
    </source>
</evidence>
<keyword evidence="7" id="KW-0597">Phosphoprotein</keyword>
<reference evidence="18" key="1">
    <citation type="submission" date="2003-08" db="EMBL/GenBank/DDBJ databases">
        <authorList>
            <person name="Birren B."/>
            <person name="Nusbaum C."/>
            <person name="Abebe A."/>
            <person name="Abouelleil A."/>
            <person name="Adekoya E."/>
            <person name="Ait-zahra M."/>
            <person name="Allen N."/>
            <person name="Allen T."/>
            <person name="An P."/>
            <person name="Anderson M."/>
            <person name="Anderson S."/>
            <person name="Arachchi H."/>
            <person name="Armbruster J."/>
            <person name="Bachantsang P."/>
            <person name="Baldwin J."/>
            <person name="Barry A."/>
            <person name="Bayul T."/>
            <person name="Blitshsteyn B."/>
            <person name="Bloom T."/>
            <person name="Blye J."/>
            <person name="Boguslavskiy L."/>
            <person name="Borowsky M."/>
            <person name="Boukhgalter B."/>
            <person name="Brunache A."/>
            <person name="Butler J."/>
            <person name="Calixte N."/>
            <person name="Calvo S."/>
            <person name="Camarata J."/>
            <person name="Campo K."/>
            <person name="Chang J."/>
            <person name="Cheshatsang Y."/>
            <person name="Citroen M."/>
            <person name="Collymore A."/>
            <person name="Considine T."/>
            <person name="Cook A."/>
            <person name="Cooke P."/>
            <person name="Corum B."/>
            <person name="Cuomo C."/>
            <person name="David R."/>
            <person name="Dawoe T."/>
            <person name="Degray S."/>
            <person name="Dodge S."/>
            <person name="Dooley K."/>
            <person name="Dorje P."/>
            <person name="Dorjee K."/>
            <person name="Dorris L."/>
            <person name="Duffey N."/>
            <person name="Dupes A."/>
            <person name="Elkins T."/>
            <person name="Engels R."/>
            <person name="Erickson J."/>
            <person name="Farina A."/>
            <person name="Faro S."/>
            <person name="Ferreira P."/>
            <person name="Fischer H."/>
            <person name="Fitzgerald M."/>
            <person name="Foley K."/>
            <person name="Gage D."/>
            <person name="Galagan J."/>
            <person name="Gearin G."/>
            <person name="Gnerre S."/>
            <person name="Gnirke A."/>
            <person name="Goyette A."/>
            <person name="Graham J."/>
            <person name="Grandbois E."/>
            <person name="Gyaltsen K."/>
            <person name="Hafez N."/>
            <person name="Hagopian D."/>
            <person name="Hagos B."/>
            <person name="Hall J."/>
            <person name="Hatcher B."/>
            <person name="Heller A."/>
            <person name="Higgins H."/>
            <person name="Honan T."/>
            <person name="Horn A."/>
            <person name="Houde N."/>
            <person name="Hughes L."/>
            <person name="Hulme W."/>
            <person name="Husby E."/>
            <person name="Iliev I."/>
            <person name="Jaffe D."/>
            <person name="Jones C."/>
            <person name="Kamal M."/>
            <person name="Kamat A."/>
            <person name="Kamvysselis M."/>
            <person name="Karlsson E."/>
            <person name="Kells C."/>
            <person name="Kieu A."/>
            <person name="Kisner P."/>
            <person name="Kodira C."/>
            <person name="Kulbokas E."/>
            <person name="Labutti K."/>
            <person name="Lama D."/>
            <person name="Landers T."/>
            <person name="Leger J."/>
            <person name="Levine S."/>
            <person name="Lewis D."/>
            <person name="Lewis T."/>
            <person name="Lindblad-toh K."/>
            <person name="Liu X."/>
            <person name="Lokyitsang T."/>
            <person name="Lokyitsang Y."/>
            <person name="Lucien O."/>
            <person name="Lui A."/>
            <person name="Ma L.J."/>
            <person name="Mabbitt R."/>
            <person name="Macdonald J."/>
            <person name="Maclean C."/>
            <person name="Major J."/>
            <person name="Manning J."/>
            <person name="Marabella R."/>
            <person name="Maru K."/>
            <person name="Matthews C."/>
            <person name="Mauceli E."/>
            <person name="Mccarthy M."/>
            <person name="Mcdonough S."/>
            <person name="Mcghee T."/>
            <person name="Meldrim J."/>
            <person name="Meneus L."/>
            <person name="Mesirov J."/>
            <person name="Mihalev A."/>
            <person name="Mihova T."/>
            <person name="Mikkelsen T."/>
            <person name="Mlenga V."/>
            <person name="Moru K."/>
            <person name="Mozes J."/>
            <person name="Mulrain L."/>
            <person name="Munson G."/>
            <person name="Naylor J."/>
            <person name="Newes C."/>
            <person name="Nguyen C."/>
            <person name="Nguyen N."/>
            <person name="Nguyen T."/>
            <person name="Nicol R."/>
            <person name="Nielsen C."/>
            <person name="Nizzari M."/>
            <person name="Norbu C."/>
            <person name="Norbu N."/>
            <person name="O'donnell P."/>
            <person name="Okoawo O."/>
            <person name="O'leary S."/>
            <person name="Omotosho B."/>
            <person name="O'neill K."/>
            <person name="Osman S."/>
            <person name="Parker S."/>
            <person name="Perrin D."/>
            <person name="Phunkhang P."/>
            <person name="Piqani B."/>
            <person name="Purcell S."/>
            <person name="Rachupka T."/>
            <person name="Ramasamy U."/>
            <person name="Rameau R."/>
            <person name="Ray V."/>
            <person name="Raymond C."/>
            <person name="Retta R."/>
            <person name="Richardson S."/>
            <person name="Rise C."/>
            <person name="Rodriguez J."/>
            <person name="Rogers J."/>
            <person name="Rogov P."/>
            <person name="Rutman M."/>
            <person name="Schupbach R."/>
            <person name="Seaman C."/>
            <person name="Settipalli S."/>
            <person name="Sharpe T."/>
            <person name="Sheridan J."/>
            <person name="Sherpa N."/>
            <person name="Shi J."/>
            <person name="Smirnov S."/>
            <person name="Smith C."/>
            <person name="Sougnez C."/>
            <person name="Spencer B."/>
            <person name="Stalker J."/>
            <person name="Stange-thomann N."/>
            <person name="Stavropoulos S."/>
            <person name="Stetson K."/>
            <person name="Stone C."/>
            <person name="Stone S."/>
            <person name="Stubbs M."/>
            <person name="Talamas J."/>
            <person name="Tchuinga P."/>
            <person name="Tenzing P."/>
            <person name="Tesfaye S."/>
            <person name="Theodore J."/>
            <person name="Thoulutsang Y."/>
            <person name="Topham K."/>
            <person name="Towey S."/>
            <person name="Tsamla T."/>
            <person name="Tsomo N."/>
            <person name="Vallee D."/>
            <person name="Vassiliev H."/>
            <person name="Venkataraman V."/>
            <person name="Vinson J."/>
            <person name="Vo A."/>
            <person name="Wade C."/>
            <person name="Wang S."/>
            <person name="Wangchuk T."/>
            <person name="Wangdi T."/>
            <person name="Whittaker C."/>
            <person name="Wilkinson J."/>
            <person name="Wu Y."/>
            <person name="Wyman D."/>
            <person name="Yadav S."/>
            <person name="Yang S."/>
            <person name="Yang X."/>
            <person name="Yeager S."/>
            <person name="Yee E."/>
            <person name="Young G."/>
            <person name="Zainoun J."/>
            <person name="Zembeck L."/>
            <person name="Zimmer A."/>
            <person name="Zody M."/>
            <person name="Lander E."/>
        </authorList>
    </citation>
    <scope>NUCLEOTIDE SEQUENCE [LARGE SCALE GENOMIC DNA]</scope>
</reference>
<dbReference type="PANTHER" id="PTHR17616:SF8">
    <property type="entry name" value="TRANSCRIPTIONAL COACTIVATOR YORKIE"/>
    <property type="match status" value="1"/>
</dbReference>
<keyword evidence="13" id="KW-0539">Nucleus</keyword>
<dbReference type="InterPro" id="IPR036020">
    <property type="entry name" value="WW_dom_sf"/>
</dbReference>
<name>H2Z0P2_CIOSA</name>
<dbReference type="Pfam" id="PF00397">
    <property type="entry name" value="WW"/>
    <property type="match status" value="2"/>
</dbReference>
<feature type="region of interest" description="Disordered" evidence="15">
    <location>
        <begin position="49"/>
        <end position="152"/>
    </location>
</feature>
<dbReference type="SMART" id="SM00456">
    <property type="entry name" value="WW"/>
    <property type="match status" value="2"/>
</dbReference>
<evidence type="ECO:0000256" key="9">
    <source>
        <dbReference type="ARBA" id="ARBA00022949"/>
    </source>
</evidence>
<feature type="region of interest" description="Disordered" evidence="15">
    <location>
        <begin position="435"/>
        <end position="457"/>
    </location>
</feature>
<dbReference type="FunCoup" id="H2Z0P2">
    <property type="interactions" value="5"/>
</dbReference>
<keyword evidence="18" id="KW-1185">Reference proteome</keyword>
<proteinExistence type="inferred from homology"/>
<dbReference type="PROSITE" id="PS01159">
    <property type="entry name" value="WW_DOMAIN_1"/>
    <property type="match status" value="2"/>
</dbReference>
<dbReference type="PROSITE" id="PS50020">
    <property type="entry name" value="WW_DOMAIN_2"/>
    <property type="match status" value="2"/>
</dbReference>
<evidence type="ECO:0000313" key="18">
    <source>
        <dbReference type="Proteomes" id="UP000007875"/>
    </source>
</evidence>
<keyword evidence="11" id="KW-0010">Activator</keyword>
<dbReference type="InParanoid" id="H2Z0P2"/>
<dbReference type="Ensembl" id="ENSCSAVT00000011285.1">
    <property type="protein sequence ID" value="ENSCSAVP00000011154.1"/>
    <property type="gene ID" value="ENSCSAVG00000006521.1"/>
</dbReference>
<evidence type="ECO:0000256" key="7">
    <source>
        <dbReference type="ARBA" id="ARBA00022553"/>
    </source>
</evidence>
<evidence type="ECO:0000256" key="1">
    <source>
        <dbReference type="ARBA" id="ARBA00004123"/>
    </source>
</evidence>
<dbReference type="Gene3D" id="2.20.70.10">
    <property type="match status" value="2"/>
</dbReference>
<evidence type="ECO:0000256" key="13">
    <source>
        <dbReference type="ARBA" id="ARBA00023242"/>
    </source>
</evidence>
<evidence type="ECO:0000259" key="16">
    <source>
        <dbReference type="PROSITE" id="PS50020"/>
    </source>
</evidence>
<evidence type="ECO:0000256" key="4">
    <source>
        <dbReference type="ARBA" id="ARBA00022427"/>
    </source>
</evidence>
<accession>H2Z0P2</accession>
<dbReference type="Proteomes" id="UP000007875">
    <property type="component" value="Unassembled WGS sequence"/>
</dbReference>
<evidence type="ECO:0000256" key="12">
    <source>
        <dbReference type="ARBA" id="ARBA00023163"/>
    </source>
</evidence>
<dbReference type="SUPFAM" id="SSF51045">
    <property type="entry name" value="WW domain"/>
    <property type="match status" value="2"/>
</dbReference>
<dbReference type="InterPro" id="IPR051583">
    <property type="entry name" value="YAP1"/>
</dbReference>
<dbReference type="GO" id="GO:0003713">
    <property type="term" value="F:transcription coactivator activity"/>
    <property type="evidence" value="ECO:0007669"/>
    <property type="project" value="TreeGrafter"/>
</dbReference>
<keyword evidence="12" id="KW-0804">Transcription</keyword>
<dbReference type="FunFam" id="2.20.70.10:FF:000019">
    <property type="entry name" value="Putative transcriptional coactivator YAP1"/>
    <property type="match status" value="1"/>
</dbReference>